<evidence type="ECO:0008006" key="7">
    <source>
        <dbReference type="Google" id="ProtNLM"/>
    </source>
</evidence>
<dbReference type="AlphaFoldDB" id="A0A565B6F3"/>
<dbReference type="PROSITE" id="PS51375">
    <property type="entry name" value="PPR"/>
    <property type="match status" value="3"/>
</dbReference>
<accession>A0A565B6F3</accession>
<dbReference type="PANTHER" id="PTHR45717:SF30">
    <property type="entry name" value="PENTATRICOPEPTIDE REPEAT (PPR) SUPERFAMILY PROTEIN"/>
    <property type="match status" value="1"/>
</dbReference>
<feature type="transmembrane region" description="Helical" evidence="4">
    <location>
        <begin position="727"/>
        <end position="746"/>
    </location>
</feature>
<dbReference type="GO" id="GO:0005739">
    <property type="term" value="C:mitochondrion"/>
    <property type="evidence" value="ECO:0007669"/>
    <property type="project" value="TreeGrafter"/>
</dbReference>
<evidence type="ECO:0000313" key="6">
    <source>
        <dbReference type="Proteomes" id="UP000489600"/>
    </source>
</evidence>
<comment type="caution">
    <text evidence="5">The sequence shown here is derived from an EMBL/GenBank/DDBJ whole genome shotgun (WGS) entry which is preliminary data.</text>
</comment>
<dbReference type="EMBL" id="CABITT030000003">
    <property type="protein sequence ID" value="VVA97221.1"/>
    <property type="molecule type" value="Genomic_DNA"/>
</dbReference>
<evidence type="ECO:0000313" key="5">
    <source>
        <dbReference type="EMBL" id="VVA97221.1"/>
    </source>
</evidence>
<reference evidence="5" key="1">
    <citation type="submission" date="2019-07" db="EMBL/GenBank/DDBJ databases">
        <authorList>
            <person name="Dittberner H."/>
        </authorList>
    </citation>
    <scope>NUCLEOTIDE SEQUENCE [LARGE SCALE GENOMIC DNA]</scope>
</reference>
<feature type="repeat" description="PPR" evidence="3">
    <location>
        <begin position="138"/>
        <end position="174"/>
    </location>
</feature>
<protein>
    <recommendedName>
        <fullName evidence="7">Pentacotripeptide-repeat region of PRORP domain-containing protein</fullName>
    </recommendedName>
</protein>
<feature type="repeat" description="PPR" evidence="3">
    <location>
        <begin position="506"/>
        <end position="540"/>
    </location>
</feature>
<evidence type="ECO:0000256" key="3">
    <source>
        <dbReference type="PROSITE-ProRule" id="PRU00708"/>
    </source>
</evidence>
<dbReference type="InterPro" id="IPR011990">
    <property type="entry name" value="TPR-like_helical_dom_sf"/>
</dbReference>
<gene>
    <name evidence="5" type="ORF">ANE_LOCUS7666</name>
</gene>
<name>A0A565B6F3_9BRAS</name>
<dbReference type="FunFam" id="1.25.40.10:FF:001541">
    <property type="entry name" value="Pentatricopeptide repeat (PPR) superfamily protein"/>
    <property type="match status" value="2"/>
</dbReference>
<comment type="similarity">
    <text evidence="1">Belongs to the PPR family. P subfamily.</text>
</comment>
<dbReference type="InterPro" id="IPR002885">
    <property type="entry name" value="PPR_rpt"/>
</dbReference>
<feature type="transmembrane region" description="Helical" evidence="4">
    <location>
        <begin position="701"/>
        <end position="721"/>
    </location>
</feature>
<keyword evidence="6" id="KW-1185">Reference proteome</keyword>
<dbReference type="Gene3D" id="1.25.40.10">
    <property type="entry name" value="Tetratricopeptide repeat domain"/>
    <property type="match status" value="4"/>
</dbReference>
<dbReference type="PANTHER" id="PTHR45717">
    <property type="entry name" value="OS12G0527900 PROTEIN"/>
    <property type="match status" value="1"/>
</dbReference>
<keyword evidence="4" id="KW-1133">Transmembrane helix</keyword>
<organism evidence="5 6">
    <name type="scientific">Arabis nemorensis</name>
    <dbReference type="NCBI Taxonomy" id="586526"/>
    <lineage>
        <taxon>Eukaryota</taxon>
        <taxon>Viridiplantae</taxon>
        <taxon>Streptophyta</taxon>
        <taxon>Embryophyta</taxon>
        <taxon>Tracheophyta</taxon>
        <taxon>Spermatophyta</taxon>
        <taxon>Magnoliopsida</taxon>
        <taxon>eudicotyledons</taxon>
        <taxon>Gunneridae</taxon>
        <taxon>Pentapetalae</taxon>
        <taxon>rosids</taxon>
        <taxon>malvids</taxon>
        <taxon>Brassicales</taxon>
        <taxon>Brassicaceae</taxon>
        <taxon>Arabideae</taxon>
        <taxon>Arabis</taxon>
    </lineage>
</organism>
<evidence type="ECO:0000256" key="1">
    <source>
        <dbReference type="ARBA" id="ARBA00007626"/>
    </source>
</evidence>
<keyword evidence="4" id="KW-0812">Transmembrane</keyword>
<dbReference type="Pfam" id="PF01535">
    <property type="entry name" value="PPR"/>
    <property type="match status" value="1"/>
</dbReference>
<dbReference type="NCBIfam" id="TIGR00756">
    <property type="entry name" value="PPR"/>
    <property type="match status" value="1"/>
</dbReference>
<dbReference type="Pfam" id="PF13812">
    <property type="entry name" value="PPR_3"/>
    <property type="match status" value="2"/>
</dbReference>
<evidence type="ECO:0000256" key="4">
    <source>
        <dbReference type="SAM" id="Phobius"/>
    </source>
</evidence>
<dbReference type="Proteomes" id="UP000489600">
    <property type="component" value="Unassembled WGS sequence"/>
</dbReference>
<keyword evidence="2" id="KW-0677">Repeat</keyword>
<feature type="repeat" description="PPR" evidence="3">
    <location>
        <begin position="470"/>
        <end position="505"/>
    </location>
</feature>
<evidence type="ECO:0000256" key="2">
    <source>
        <dbReference type="ARBA" id="ARBA00022737"/>
    </source>
</evidence>
<proteinExistence type="inferred from homology"/>
<keyword evidence="4" id="KW-0472">Membrane</keyword>
<sequence>MAHILQHHARRILAHSSRTTTRFFSSHTNKTLWSSNQILHSRIESALDQKSNISTVLEQWRQQQGNQLNASLVRGIVEKLRDSERFHQALDVSDWMIERKICNLVPEDFTSRFHLIDNVLGLKEAEKFFESIPKNQRGESIYSALLHSYTKDGNVNLDKAESTFEKMRELGLLSKPCPYNSMISLYGSIGKRGKVDKILRDMEGNNVEIDSVTVNKVLRVYAFRDDVESIDNFRARFEATATLELSTTLDMAEAYLEKDLKEKAREMLCRAEKFKDPESYERLIKLYGQAGEVEDVFRIWDMYKKTRKMDRQGFRALIGSLLKLDEINRAEEMYYKEWECAGFKFDRWITSMLEDGYREKGMVNKADKLMYKNRRDIELELDTPITPLLEVWGKYWNQVKPSDSRGLIKNLLDLNQFSNALEVSSWMFQKKVFKLFPEDYATRLHLIEKVLGLEEAEKFFETCIPENMKDYSVYATLLTSYTRSSKTLDKAESIFEKMRELSFLSKLSPFNKMISLYSELGKRIEVENVLKEMKENNIEPDSVTMNNVLRVYAYVSAIEPMEKYKSECDDNVKNLKLELKTRDAMAEAYKREGLTLKAIEIIASKKEVHRLWNEYKKDNKGSNNEGYLSVVRSLLRLGDVKGAEEVYKEWEPQGPDFDYRIASLLMSRCCEVGDNEVKVEKVLESCREKKKRMQLKLFKEFYGAWAVCSAFALVPPGWTWFFEEEKFLGWTGSVLLLLFVISELCLN</sequence>
<dbReference type="GO" id="GO:0003729">
    <property type="term" value="F:mRNA binding"/>
    <property type="evidence" value="ECO:0007669"/>
    <property type="project" value="UniProtKB-ARBA"/>
</dbReference>
<dbReference type="OrthoDB" id="1077735at2759"/>